<dbReference type="InterPro" id="IPR016169">
    <property type="entry name" value="FAD-bd_PCMH_sub2"/>
</dbReference>
<dbReference type="Gene3D" id="3.30.43.10">
    <property type="entry name" value="Uridine Diphospho-n-acetylenolpyruvylglucosamine Reductase, domain 2"/>
    <property type="match status" value="1"/>
</dbReference>
<dbReference type="GO" id="GO:0008609">
    <property type="term" value="F:alkylglycerone-phosphate synthase activity"/>
    <property type="evidence" value="ECO:0007669"/>
    <property type="project" value="InterPro"/>
</dbReference>
<reference evidence="5 6" key="1">
    <citation type="journal article" date="2015" name="Stand. Genomic Sci.">
        <title>Complete genome sequence of and proposal of Thermofilum uzonense sp. nov. a novel hyperthermophilic crenarchaeon and emended description of the genus Thermofilum.</title>
        <authorList>
            <person name="Toshchakov S.V."/>
            <person name="Korzhenkov A.A."/>
            <person name="Samarov N.I."/>
            <person name="Mazunin I.O."/>
            <person name="Mozhey O.I."/>
            <person name="Shmyr I.S."/>
            <person name="Derbikova K.S."/>
            <person name="Taranov E.A."/>
            <person name="Dominova I.N."/>
            <person name="Bonch-Osmolovskaya E.A."/>
            <person name="Patrushev M.V."/>
            <person name="Podosokorskaya O.A."/>
            <person name="Kublanov I.V."/>
        </authorList>
    </citation>
    <scope>NUCLEOTIDE SEQUENCE [LARGE SCALE GENOMIC DNA]</scope>
    <source>
        <strain evidence="5 6">1807-2</strain>
    </source>
</reference>
<comment type="similarity">
    <text evidence="1">Belongs to the FAD-binding oxidoreductase/transferase type 4 family.</text>
</comment>
<name>A0A0F7FGK6_9CREN</name>
<keyword evidence="2" id="KW-0285">Flavoprotein</keyword>
<dbReference type="Gene3D" id="3.30.465.10">
    <property type="match status" value="1"/>
</dbReference>
<protein>
    <submittedName>
        <fullName evidence="5">Alkylglycerone-phosphate synthase</fullName>
    </submittedName>
</protein>
<dbReference type="InterPro" id="IPR016167">
    <property type="entry name" value="FAD-bd_PCMH_sub1"/>
</dbReference>
<keyword evidence="3" id="KW-0274">FAD</keyword>
<dbReference type="InterPro" id="IPR016171">
    <property type="entry name" value="Vanillyl_alc_oxidase_C-sub2"/>
</dbReference>
<evidence type="ECO:0000313" key="5">
    <source>
        <dbReference type="EMBL" id="AKG38270.1"/>
    </source>
</evidence>
<accession>A0A0F7FGK6</accession>
<dbReference type="InterPro" id="IPR016166">
    <property type="entry name" value="FAD-bd_PCMH"/>
</dbReference>
<dbReference type="InterPro" id="IPR006094">
    <property type="entry name" value="Oxid_FAD_bind_N"/>
</dbReference>
<dbReference type="InterPro" id="IPR004113">
    <property type="entry name" value="FAD-bd_oxidored_4_C"/>
</dbReference>
<evidence type="ECO:0000256" key="3">
    <source>
        <dbReference type="ARBA" id="ARBA00022827"/>
    </source>
</evidence>
<dbReference type="InterPro" id="IPR025650">
    <property type="entry name" value="Alkyl-DHAP_Synthase"/>
</dbReference>
<sequence length="466" mass="53009">MGEEHFPKERLIEKLESEFPGRVARDKTTLRLYSRDYWPLALLKETRGEELPLPLGVVWPESVEEVSRIIKLCNDYRIPFVPYAGGSGVIGGTICKDCIVIDVKRMNKVISFSEEDAIVVVESGILLKKLEDFLNSRGFTLRHIPQSFPEAALGGLIATMSTGQFSTKYGGIEELVLDLEVVTPDGSIIPLRKNTVPRAATGPNLKYLLIGSEGQLGVITKAVLRVFRLPKNQWKNSYAFPDFESGLKAMRELMLSGLTPAVARLYDREDASLRFHHDRDILLLIFEEDNERLLSVKTEESERIIKNYGGVAIGSEPVEKWLKMRFDVISELKKLVVPLNLWFDTIETAATWSALPRVYRVFKERVKKVKGVYAVLAHASHFYTTGACIYFTLTYEANEETYWRMWEEAMKTLLETGATISHHHGIGLLRKKWVRDELGDTLEYLKRIKRCLDPNNVSNPGKWLGE</sequence>
<dbReference type="GO" id="GO:0008610">
    <property type="term" value="P:lipid biosynthetic process"/>
    <property type="evidence" value="ECO:0007669"/>
    <property type="project" value="InterPro"/>
</dbReference>
<dbReference type="PANTHER" id="PTHR46568:SF1">
    <property type="entry name" value="ALKYLDIHYDROXYACETONEPHOSPHATE SYNTHASE, PEROXISOMAL"/>
    <property type="match status" value="1"/>
</dbReference>
<dbReference type="Pfam" id="PF01565">
    <property type="entry name" value="FAD_binding_4"/>
    <property type="match status" value="1"/>
</dbReference>
<dbReference type="STRING" id="1550241.MA03_01795"/>
<proteinExistence type="inferred from homology"/>
<dbReference type="Pfam" id="PF02913">
    <property type="entry name" value="FAD-oxidase_C"/>
    <property type="match status" value="1"/>
</dbReference>
<dbReference type="SUPFAM" id="SSF55103">
    <property type="entry name" value="FAD-linked oxidases, C-terminal domain"/>
    <property type="match status" value="1"/>
</dbReference>
<dbReference type="PROSITE" id="PS51387">
    <property type="entry name" value="FAD_PCMH"/>
    <property type="match status" value="1"/>
</dbReference>
<dbReference type="InterPro" id="IPR036318">
    <property type="entry name" value="FAD-bd_PCMH-like_sf"/>
</dbReference>
<evidence type="ECO:0000256" key="2">
    <source>
        <dbReference type="ARBA" id="ARBA00022630"/>
    </source>
</evidence>
<dbReference type="PANTHER" id="PTHR46568">
    <property type="entry name" value="ALKYLDIHYDROXYACETONEPHOSPHATE SYNTHASE, PEROXISOMAL"/>
    <property type="match status" value="1"/>
</dbReference>
<dbReference type="SUPFAM" id="SSF56176">
    <property type="entry name" value="FAD-binding/transporter-associated domain-like"/>
    <property type="match status" value="1"/>
</dbReference>
<organism evidence="5 6">
    <name type="scientific">Infirmifilum uzonense</name>
    <dbReference type="NCBI Taxonomy" id="1550241"/>
    <lineage>
        <taxon>Archaea</taxon>
        <taxon>Thermoproteota</taxon>
        <taxon>Thermoprotei</taxon>
        <taxon>Thermofilales</taxon>
        <taxon>Thermofilaceae</taxon>
        <taxon>Infirmifilum</taxon>
    </lineage>
</organism>
<dbReference type="GO" id="GO:0071949">
    <property type="term" value="F:FAD binding"/>
    <property type="evidence" value="ECO:0007669"/>
    <property type="project" value="InterPro"/>
</dbReference>
<dbReference type="Proteomes" id="UP000067434">
    <property type="component" value="Chromosome"/>
</dbReference>
<dbReference type="Gene3D" id="3.40.462.40">
    <property type="entry name" value="FAD-linked oxidase, cap domain/gating helix"/>
    <property type="match status" value="1"/>
</dbReference>
<dbReference type="RefSeq" id="WP_052883634.1">
    <property type="nucleotide sequence ID" value="NZ_CP009961.1"/>
</dbReference>
<dbReference type="HOGENOM" id="CLU_017779_2_3_2"/>
<dbReference type="InterPro" id="IPR016164">
    <property type="entry name" value="FAD-linked_Oxase-like_C"/>
</dbReference>
<dbReference type="GeneID" id="25400924"/>
<evidence type="ECO:0000313" key="6">
    <source>
        <dbReference type="Proteomes" id="UP000067434"/>
    </source>
</evidence>
<evidence type="ECO:0000259" key="4">
    <source>
        <dbReference type="PROSITE" id="PS51387"/>
    </source>
</evidence>
<dbReference type="Gene3D" id="3.30.70.3450">
    <property type="match status" value="1"/>
</dbReference>
<dbReference type="AlphaFoldDB" id="A0A0F7FGK6"/>
<keyword evidence="6" id="KW-1185">Reference proteome</keyword>
<gene>
    <name evidence="5" type="ORF">MA03_01795</name>
</gene>
<dbReference type="Gene3D" id="1.10.45.10">
    <property type="entry name" value="Vanillyl-alcohol Oxidase, Chain A, domain 4"/>
    <property type="match status" value="1"/>
</dbReference>
<evidence type="ECO:0000256" key="1">
    <source>
        <dbReference type="ARBA" id="ARBA00008000"/>
    </source>
</evidence>
<feature type="domain" description="FAD-binding PCMH-type" evidence="4">
    <location>
        <begin position="50"/>
        <end position="229"/>
    </location>
</feature>
<dbReference type="PATRIC" id="fig|1550241.5.peg.366"/>
<dbReference type="OrthoDB" id="26910at2157"/>
<dbReference type="EMBL" id="CP009961">
    <property type="protein sequence ID" value="AKG38270.1"/>
    <property type="molecule type" value="Genomic_DNA"/>
</dbReference>
<dbReference type="KEGG" id="thf:MA03_01795"/>